<keyword evidence="8" id="KW-1185">Reference proteome</keyword>
<dbReference type="PANTHER" id="PTHR30532">
    <property type="entry name" value="IRON III DICITRATE-BINDING PERIPLASMIC PROTEIN"/>
    <property type="match status" value="1"/>
</dbReference>
<evidence type="ECO:0000256" key="5">
    <source>
        <dbReference type="SAM" id="SignalP"/>
    </source>
</evidence>
<accession>A0A917F4V1</accession>
<feature type="chain" id="PRO_5038342197" evidence="5">
    <location>
        <begin position="26"/>
        <end position="331"/>
    </location>
</feature>
<dbReference type="Pfam" id="PF01497">
    <property type="entry name" value="Peripla_BP_2"/>
    <property type="match status" value="1"/>
</dbReference>
<feature type="signal peptide" evidence="5">
    <location>
        <begin position="1"/>
        <end position="25"/>
    </location>
</feature>
<proteinExistence type="inferred from homology"/>
<dbReference type="PANTHER" id="PTHR30532:SF24">
    <property type="entry name" value="FERRIC ENTEROBACTIN-BINDING PERIPLASMIC PROTEIN FEPB"/>
    <property type="match status" value="1"/>
</dbReference>
<dbReference type="GO" id="GO:0030288">
    <property type="term" value="C:outer membrane-bounded periplasmic space"/>
    <property type="evidence" value="ECO:0007669"/>
    <property type="project" value="TreeGrafter"/>
</dbReference>
<keyword evidence="3" id="KW-0813">Transport</keyword>
<evidence type="ECO:0000256" key="1">
    <source>
        <dbReference type="ARBA" id="ARBA00004196"/>
    </source>
</evidence>
<dbReference type="AlphaFoldDB" id="A0A917F4V1"/>
<dbReference type="PROSITE" id="PS51257">
    <property type="entry name" value="PROKAR_LIPOPROTEIN"/>
    <property type="match status" value="1"/>
</dbReference>
<keyword evidence="4 5" id="KW-0732">Signal</keyword>
<dbReference type="SUPFAM" id="SSF53807">
    <property type="entry name" value="Helical backbone' metal receptor"/>
    <property type="match status" value="1"/>
</dbReference>
<reference evidence="7" key="1">
    <citation type="journal article" date="2014" name="Int. J. Syst. Evol. Microbiol.">
        <title>Complete genome sequence of Corynebacterium casei LMG S-19264T (=DSM 44701T), isolated from a smear-ripened cheese.</title>
        <authorList>
            <consortium name="US DOE Joint Genome Institute (JGI-PGF)"/>
            <person name="Walter F."/>
            <person name="Albersmeier A."/>
            <person name="Kalinowski J."/>
            <person name="Ruckert C."/>
        </authorList>
    </citation>
    <scope>NUCLEOTIDE SEQUENCE</scope>
    <source>
        <strain evidence="7">CGMCC 1.16067</strain>
    </source>
</reference>
<dbReference type="EMBL" id="BMKQ01000001">
    <property type="protein sequence ID" value="GGF46786.1"/>
    <property type="molecule type" value="Genomic_DNA"/>
</dbReference>
<dbReference type="PROSITE" id="PS50983">
    <property type="entry name" value="FE_B12_PBP"/>
    <property type="match status" value="1"/>
</dbReference>
<dbReference type="CDD" id="cd01146">
    <property type="entry name" value="FhuD"/>
    <property type="match status" value="1"/>
</dbReference>
<evidence type="ECO:0000256" key="2">
    <source>
        <dbReference type="ARBA" id="ARBA00008814"/>
    </source>
</evidence>
<organism evidence="7 8">
    <name type="scientific">Marmoricola endophyticus</name>
    <dbReference type="NCBI Taxonomy" id="2040280"/>
    <lineage>
        <taxon>Bacteria</taxon>
        <taxon>Bacillati</taxon>
        <taxon>Actinomycetota</taxon>
        <taxon>Actinomycetes</taxon>
        <taxon>Propionibacteriales</taxon>
        <taxon>Nocardioidaceae</taxon>
        <taxon>Marmoricola</taxon>
    </lineage>
</organism>
<comment type="caution">
    <text evidence="7">The sequence shown here is derived from an EMBL/GenBank/DDBJ whole genome shotgun (WGS) entry which is preliminary data.</text>
</comment>
<evidence type="ECO:0000313" key="8">
    <source>
        <dbReference type="Proteomes" id="UP000649179"/>
    </source>
</evidence>
<dbReference type="InterPro" id="IPR002491">
    <property type="entry name" value="ABC_transptr_periplasmic_BD"/>
</dbReference>
<comment type="similarity">
    <text evidence="2">Belongs to the bacterial solute-binding protein 8 family.</text>
</comment>
<dbReference type="Gene3D" id="3.40.50.1980">
    <property type="entry name" value="Nitrogenase molybdenum iron protein domain"/>
    <property type="match status" value="2"/>
</dbReference>
<feature type="domain" description="Fe/B12 periplasmic-binding" evidence="6">
    <location>
        <begin position="57"/>
        <end position="326"/>
    </location>
</feature>
<name>A0A917F4V1_9ACTN</name>
<evidence type="ECO:0000313" key="7">
    <source>
        <dbReference type="EMBL" id="GGF46786.1"/>
    </source>
</evidence>
<gene>
    <name evidence="7" type="ORF">GCM10011519_20990</name>
</gene>
<dbReference type="InterPro" id="IPR051313">
    <property type="entry name" value="Bact_iron-sidero_bind"/>
</dbReference>
<evidence type="ECO:0000256" key="3">
    <source>
        <dbReference type="ARBA" id="ARBA00022448"/>
    </source>
</evidence>
<reference evidence="7" key="2">
    <citation type="submission" date="2020-09" db="EMBL/GenBank/DDBJ databases">
        <authorList>
            <person name="Sun Q."/>
            <person name="Zhou Y."/>
        </authorList>
    </citation>
    <scope>NUCLEOTIDE SEQUENCE</scope>
    <source>
        <strain evidence="7">CGMCC 1.16067</strain>
    </source>
</reference>
<dbReference type="Proteomes" id="UP000649179">
    <property type="component" value="Unassembled WGS sequence"/>
</dbReference>
<protein>
    <submittedName>
        <fullName evidence="7">ABC transporter substrate-binding protein</fullName>
    </submittedName>
</protein>
<evidence type="ECO:0000256" key="4">
    <source>
        <dbReference type="ARBA" id="ARBA00022729"/>
    </source>
</evidence>
<dbReference type="GO" id="GO:1901678">
    <property type="term" value="P:iron coordination entity transport"/>
    <property type="evidence" value="ECO:0007669"/>
    <property type="project" value="UniProtKB-ARBA"/>
</dbReference>
<comment type="subcellular location">
    <subcellularLocation>
        <location evidence="1">Cell envelope</location>
    </subcellularLocation>
</comment>
<sequence>MRRLPLLAVLALVLGLLAGCGSSGSDDSSAGAASGTGFPVTVPNKFGGTTLEEAPERVVALGWGDAETALALGVQPVGASDWLAFGGDGLGPWAEGAYDEKPTIIGTQEPDYEKVAALRPDVILDTKSSGDQDRYERLSSIAPTIAVPKGADNYLISPKQQLSLVARALGRTDQAAKVQTTIDDAFATARKAHPEFAGKSTVAAAYTSEGWGAYVDGSERVGFLERLGFELSPAIKNAKAGDSGFTVRVSAENLDQLDADVLVSFPIYVDPSQISDQAAYQALPVVKRGGAVLIADKTTQSAYSLASPQAQLYAVKSVVPLLAKAVAAQGS</sequence>
<dbReference type="RefSeq" id="WP_188779723.1">
    <property type="nucleotide sequence ID" value="NZ_BMKQ01000001.1"/>
</dbReference>
<evidence type="ECO:0000259" key="6">
    <source>
        <dbReference type="PROSITE" id="PS50983"/>
    </source>
</evidence>